<reference evidence="2 3" key="1">
    <citation type="submission" date="2015-12" db="EMBL/GenBank/DDBJ databases">
        <title>The genome of Folsomia candida.</title>
        <authorList>
            <person name="Faddeeva A."/>
            <person name="Derks M.F."/>
            <person name="Anvar Y."/>
            <person name="Smit S."/>
            <person name="Van Straalen N."/>
            <person name="Roelofs D."/>
        </authorList>
    </citation>
    <scope>NUCLEOTIDE SEQUENCE [LARGE SCALE GENOMIC DNA]</scope>
    <source>
        <strain evidence="2 3">VU population</strain>
        <tissue evidence="2">Whole body</tissue>
    </source>
</reference>
<evidence type="ECO:0000313" key="2">
    <source>
        <dbReference type="EMBL" id="OXA63155.1"/>
    </source>
</evidence>
<organism evidence="2 3">
    <name type="scientific">Folsomia candida</name>
    <name type="common">Springtail</name>
    <dbReference type="NCBI Taxonomy" id="158441"/>
    <lineage>
        <taxon>Eukaryota</taxon>
        <taxon>Metazoa</taxon>
        <taxon>Ecdysozoa</taxon>
        <taxon>Arthropoda</taxon>
        <taxon>Hexapoda</taxon>
        <taxon>Collembola</taxon>
        <taxon>Entomobryomorpha</taxon>
        <taxon>Isotomoidea</taxon>
        <taxon>Isotomidae</taxon>
        <taxon>Proisotominae</taxon>
        <taxon>Folsomia</taxon>
    </lineage>
</organism>
<dbReference type="EMBL" id="LNIX01000001">
    <property type="protein sequence ID" value="OXA63155.1"/>
    <property type="molecule type" value="Genomic_DNA"/>
</dbReference>
<dbReference type="Proteomes" id="UP000198287">
    <property type="component" value="Unassembled WGS sequence"/>
</dbReference>
<evidence type="ECO:0000256" key="1">
    <source>
        <dbReference type="SAM" id="MobiDB-lite"/>
    </source>
</evidence>
<feature type="region of interest" description="Disordered" evidence="1">
    <location>
        <begin position="90"/>
        <end position="161"/>
    </location>
</feature>
<protein>
    <submittedName>
        <fullName evidence="2">Uncharacterized protein</fullName>
    </submittedName>
</protein>
<accession>A0A226F015</accession>
<keyword evidence="3" id="KW-1185">Reference proteome</keyword>
<feature type="compositionally biased region" description="Polar residues" evidence="1">
    <location>
        <begin position="103"/>
        <end position="126"/>
    </location>
</feature>
<dbReference type="AlphaFoldDB" id="A0A226F015"/>
<feature type="compositionally biased region" description="Basic and acidic residues" evidence="1">
    <location>
        <begin position="132"/>
        <end position="142"/>
    </location>
</feature>
<name>A0A226F015_FOLCA</name>
<gene>
    <name evidence="2" type="ORF">Fcan01_02902</name>
</gene>
<sequence length="256" mass="27431">MRGYMFLRTLVAMHNKRQTPPHYNTPNRSLISGHEAFLQSGALICSRFQLNIQIHTHHNNIVITMRCPSTCVSCTLILLLASLHLSSSTPAKEGKVAPAASTKPGTSTAKLEKAPSSSADGTSASQGVDAGDPTKRVSRGSDESDDEEITQSGIPELIPIAESRKVRGNGADLVPAADSENGSPSSAVELVNSIMADFEREAREEGFLDPEVELDSNLNARSQKCANDGDKCLENVGCCSLFCSWTRNFTCYTVAG</sequence>
<evidence type="ECO:0000313" key="3">
    <source>
        <dbReference type="Proteomes" id="UP000198287"/>
    </source>
</evidence>
<proteinExistence type="predicted"/>
<comment type="caution">
    <text evidence="2">The sequence shown here is derived from an EMBL/GenBank/DDBJ whole genome shotgun (WGS) entry which is preliminary data.</text>
</comment>